<keyword evidence="1" id="KW-0472">Membrane</keyword>
<comment type="caution">
    <text evidence="2">The sequence shown here is derived from an EMBL/GenBank/DDBJ whole genome shotgun (WGS) entry which is preliminary data.</text>
</comment>
<protein>
    <recommendedName>
        <fullName evidence="4">Transmembrane protein</fullName>
    </recommendedName>
</protein>
<gene>
    <name evidence="2" type="ORF">VNO77_21510</name>
</gene>
<reference evidence="2 3" key="1">
    <citation type="submission" date="2024-01" db="EMBL/GenBank/DDBJ databases">
        <title>The genomes of 5 underutilized Papilionoideae crops provide insights into root nodulation and disease resistanc.</title>
        <authorList>
            <person name="Jiang F."/>
        </authorList>
    </citation>
    <scope>NUCLEOTIDE SEQUENCE [LARGE SCALE GENOMIC DNA]</scope>
    <source>
        <strain evidence="2">LVBAO_FW01</strain>
        <tissue evidence="2">Leaves</tissue>
    </source>
</reference>
<organism evidence="2 3">
    <name type="scientific">Canavalia gladiata</name>
    <name type="common">Sword bean</name>
    <name type="synonym">Dolichos gladiatus</name>
    <dbReference type="NCBI Taxonomy" id="3824"/>
    <lineage>
        <taxon>Eukaryota</taxon>
        <taxon>Viridiplantae</taxon>
        <taxon>Streptophyta</taxon>
        <taxon>Embryophyta</taxon>
        <taxon>Tracheophyta</taxon>
        <taxon>Spermatophyta</taxon>
        <taxon>Magnoliopsida</taxon>
        <taxon>eudicotyledons</taxon>
        <taxon>Gunneridae</taxon>
        <taxon>Pentapetalae</taxon>
        <taxon>rosids</taxon>
        <taxon>fabids</taxon>
        <taxon>Fabales</taxon>
        <taxon>Fabaceae</taxon>
        <taxon>Papilionoideae</taxon>
        <taxon>50 kb inversion clade</taxon>
        <taxon>NPAAA clade</taxon>
        <taxon>indigoferoid/millettioid clade</taxon>
        <taxon>Phaseoleae</taxon>
        <taxon>Canavalia</taxon>
    </lineage>
</organism>
<sequence length="96" mass="10755">MNLHPLLTDFDVSLSDQMWTPHRTVSSVLKAGTSFCRRAPKSNDIVVVLLLLLVLVSSQYVYAPFNLGSTFLTFCLVSKEKERNLFLGLVASGWFC</sequence>
<dbReference type="Proteomes" id="UP001367508">
    <property type="component" value="Unassembled WGS sequence"/>
</dbReference>
<evidence type="ECO:0000256" key="1">
    <source>
        <dbReference type="SAM" id="Phobius"/>
    </source>
</evidence>
<feature type="transmembrane region" description="Helical" evidence="1">
    <location>
        <begin position="45"/>
        <end position="63"/>
    </location>
</feature>
<proteinExistence type="predicted"/>
<evidence type="ECO:0008006" key="4">
    <source>
        <dbReference type="Google" id="ProtNLM"/>
    </source>
</evidence>
<keyword evidence="3" id="KW-1185">Reference proteome</keyword>
<name>A0AAN9LRF4_CANGL</name>
<keyword evidence="1" id="KW-1133">Transmembrane helix</keyword>
<dbReference type="EMBL" id="JAYMYQ010000004">
    <property type="protein sequence ID" value="KAK7340797.1"/>
    <property type="molecule type" value="Genomic_DNA"/>
</dbReference>
<evidence type="ECO:0000313" key="2">
    <source>
        <dbReference type="EMBL" id="KAK7340797.1"/>
    </source>
</evidence>
<keyword evidence="1" id="KW-0812">Transmembrane</keyword>
<accession>A0AAN9LRF4</accession>
<dbReference type="AlphaFoldDB" id="A0AAN9LRF4"/>
<evidence type="ECO:0000313" key="3">
    <source>
        <dbReference type="Proteomes" id="UP001367508"/>
    </source>
</evidence>